<evidence type="ECO:0000313" key="3">
    <source>
        <dbReference type="Proteomes" id="UP001141253"/>
    </source>
</evidence>
<proteinExistence type="predicted"/>
<gene>
    <name evidence="2" type="ORF">OIU77_021612</name>
</gene>
<evidence type="ECO:0008006" key="4">
    <source>
        <dbReference type="Google" id="ProtNLM"/>
    </source>
</evidence>
<dbReference type="Proteomes" id="UP001141253">
    <property type="component" value="Chromosome 4"/>
</dbReference>
<protein>
    <recommendedName>
        <fullName evidence="4">Pentatricopeptide repeat-containing protein</fullName>
    </recommendedName>
</protein>
<dbReference type="InterPro" id="IPR037119">
    <property type="entry name" value="Haem_oxidase_HugZ-like_sf"/>
</dbReference>
<evidence type="ECO:0000256" key="1">
    <source>
        <dbReference type="SAM" id="MobiDB-lite"/>
    </source>
</evidence>
<reference evidence="2" key="2">
    <citation type="journal article" date="2023" name="Int. J. Mol. Sci.">
        <title>De Novo Assembly and Annotation of 11 Diverse Shrub Willow (Salix) Genomes Reveals Novel Gene Organization in Sex-Linked Regions.</title>
        <authorList>
            <person name="Hyden B."/>
            <person name="Feng K."/>
            <person name="Yates T.B."/>
            <person name="Jawdy S."/>
            <person name="Cereghino C."/>
            <person name="Smart L.B."/>
            <person name="Muchero W."/>
        </authorList>
    </citation>
    <scope>NUCLEOTIDE SEQUENCE</scope>
    <source>
        <tissue evidence="2">Shoot tip</tissue>
    </source>
</reference>
<feature type="compositionally biased region" description="Basic and acidic residues" evidence="1">
    <location>
        <begin position="26"/>
        <end position="62"/>
    </location>
</feature>
<dbReference type="SUPFAM" id="SSF50475">
    <property type="entry name" value="FMN-binding split barrel"/>
    <property type="match status" value="1"/>
</dbReference>
<accession>A0ABQ9CAK0</accession>
<dbReference type="PANTHER" id="PTHR13343">
    <property type="entry name" value="CREG1 PROTEIN"/>
    <property type="match status" value="1"/>
</dbReference>
<dbReference type="PANTHER" id="PTHR13343:SF28">
    <property type="entry name" value="PENTATRICOPEPTIDE REPEAT (PPR) SUPERFAMILY PROTEIN"/>
    <property type="match status" value="1"/>
</dbReference>
<comment type="caution">
    <text evidence="2">The sequence shown here is derived from an EMBL/GenBank/DDBJ whole genome shotgun (WGS) entry which is preliminary data.</text>
</comment>
<keyword evidence="3" id="KW-1185">Reference proteome</keyword>
<dbReference type="EMBL" id="JAPFFI010000004">
    <property type="protein sequence ID" value="KAJ6396619.1"/>
    <property type="molecule type" value="Genomic_DNA"/>
</dbReference>
<evidence type="ECO:0000313" key="2">
    <source>
        <dbReference type="EMBL" id="KAJ6396619.1"/>
    </source>
</evidence>
<name>A0ABQ9CAK0_9ROSI</name>
<dbReference type="Gene3D" id="3.20.180.10">
    <property type="entry name" value="PNP-oxidase-like"/>
    <property type="match status" value="1"/>
</dbReference>
<reference evidence="2" key="1">
    <citation type="submission" date="2022-10" db="EMBL/GenBank/DDBJ databases">
        <authorList>
            <person name="Hyden B.L."/>
            <person name="Feng K."/>
            <person name="Yates T."/>
            <person name="Jawdy S."/>
            <person name="Smart L.B."/>
            <person name="Muchero W."/>
        </authorList>
    </citation>
    <scope>NUCLEOTIDE SEQUENCE</scope>
    <source>
        <tissue evidence="2">Shoot tip</tissue>
    </source>
</reference>
<sequence length="203" mass="22808">MEEHSDIQRHMSANQSRDANINKVGKSVEGKLEESGLVKGSEHKSGSSEDSSIREESEKDEVPRNGTSFYKLEMIKIQLISAHGHQTMVEVEDFMKAKPDAIALSAARIISLMKAGGEKITRAFKSLCWRCKGIQVEEAAIIDLDSLGFDLRVCSGTQIQTLRFAFNSQATSEYSAERQLNDLLFPRIQSRLLKKKRTHQNDH</sequence>
<feature type="region of interest" description="Disordered" evidence="1">
    <location>
        <begin position="1"/>
        <end position="62"/>
    </location>
</feature>
<organism evidence="2 3">
    <name type="scientific">Salix suchowensis</name>
    <dbReference type="NCBI Taxonomy" id="1278906"/>
    <lineage>
        <taxon>Eukaryota</taxon>
        <taxon>Viridiplantae</taxon>
        <taxon>Streptophyta</taxon>
        <taxon>Embryophyta</taxon>
        <taxon>Tracheophyta</taxon>
        <taxon>Spermatophyta</taxon>
        <taxon>Magnoliopsida</taxon>
        <taxon>eudicotyledons</taxon>
        <taxon>Gunneridae</taxon>
        <taxon>Pentapetalae</taxon>
        <taxon>rosids</taxon>
        <taxon>fabids</taxon>
        <taxon>Malpighiales</taxon>
        <taxon>Salicaceae</taxon>
        <taxon>Saliceae</taxon>
        <taxon>Salix</taxon>
    </lineage>
</organism>